<dbReference type="InterPro" id="IPR036679">
    <property type="entry name" value="FlgN-like_sf"/>
</dbReference>
<evidence type="ECO:0000313" key="3">
    <source>
        <dbReference type="Proteomes" id="UP000037267"/>
    </source>
</evidence>
<keyword evidence="2" id="KW-0966">Cell projection</keyword>
<keyword evidence="2" id="KW-0282">Flagellum</keyword>
<dbReference type="STRING" id="1503.CLPU_2c00880"/>
<name>A0A0L0WDT2_GOTPU</name>
<accession>A0A0L0WDT2</accession>
<protein>
    <submittedName>
        <fullName evidence="2">Flagella synthesis protein FlgN</fullName>
    </submittedName>
</protein>
<comment type="caution">
    <text evidence="2">The sequence shown here is derived from an EMBL/GenBank/DDBJ whole genome shotgun (WGS) entry which is preliminary data.</text>
</comment>
<keyword evidence="3" id="KW-1185">Reference proteome</keyword>
<evidence type="ECO:0000256" key="1">
    <source>
        <dbReference type="SAM" id="Coils"/>
    </source>
</evidence>
<feature type="coiled-coil region" evidence="1">
    <location>
        <begin position="49"/>
        <end position="118"/>
    </location>
</feature>
<dbReference type="SUPFAM" id="SSF140566">
    <property type="entry name" value="FlgN-like"/>
    <property type="match status" value="1"/>
</dbReference>
<reference evidence="3" key="1">
    <citation type="submission" date="2015-07" db="EMBL/GenBank/DDBJ databases">
        <title>Draft genome sequence of the purine-degrading Gottschalkia purinilyticum DSM 1384 (formerly Clostridium purinilyticum).</title>
        <authorList>
            <person name="Poehlein A."/>
            <person name="Schiel-Bengelsdorf B."/>
            <person name="Bengelsdorf F.R."/>
            <person name="Daniel R."/>
            <person name="Duerre P."/>
        </authorList>
    </citation>
    <scope>NUCLEOTIDE SEQUENCE [LARGE SCALE GENOMIC DNA]</scope>
    <source>
        <strain evidence="3">DSM 1384</strain>
    </source>
</reference>
<dbReference type="OrthoDB" id="1954931at2"/>
<organism evidence="2 3">
    <name type="scientific">Gottschalkia purinilytica</name>
    <name type="common">Clostridium purinilyticum</name>
    <dbReference type="NCBI Taxonomy" id="1503"/>
    <lineage>
        <taxon>Bacteria</taxon>
        <taxon>Bacillati</taxon>
        <taxon>Bacillota</taxon>
        <taxon>Tissierellia</taxon>
        <taxon>Tissierellales</taxon>
        <taxon>Gottschalkiaceae</taxon>
        <taxon>Gottschalkia</taxon>
    </lineage>
</organism>
<keyword evidence="1" id="KW-0175">Coiled coil</keyword>
<keyword evidence="2" id="KW-0969">Cilium</keyword>
<dbReference type="AlphaFoldDB" id="A0A0L0WDT2"/>
<evidence type="ECO:0000313" key="2">
    <source>
        <dbReference type="EMBL" id="KNF09637.1"/>
    </source>
</evidence>
<dbReference type="GO" id="GO:0044780">
    <property type="term" value="P:bacterial-type flagellum assembly"/>
    <property type="evidence" value="ECO:0007669"/>
    <property type="project" value="InterPro"/>
</dbReference>
<dbReference type="EMBL" id="LGSS01000002">
    <property type="protein sequence ID" value="KNF09637.1"/>
    <property type="molecule type" value="Genomic_DNA"/>
</dbReference>
<gene>
    <name evidence="2" type="primary">flgN2</name>
    <name evidence="2" type="ORF">CLPU_2c00880</name>
</gene>
<proteinExistence type="predicted"/>
<dbReference type="Proteomes" id="UP000037267">
    <property type="component" value="Unassembled WGS sequence"/>
</dbReference>
<dbReference type="RefSeq" id="WP_050354032.1">
    <property type="nucleotide sequence ID" value="NZ_LGSS01000002.1"/>
</dbReference>
<sequence length="142" mass="16737">MNEYELKEAAQLLDKKIEYIDKIIDITNKQKKAIKKEDIELLEVYTNQRQDIINEVDKLDAILKEETREQDNNDLLGNKLRELSLSLTTLKNMDNENKKLLEEKMNDIKSKIQEVKQGQKMAKGYGMDFYNNMGSFFIDQKN</sequence>